<feature type="transmembrane region" description="Helical" evidence="6">
    <location>
        <begin position="217"/>
        <end position="242"/>
    </location>
</feature>
<evidence type="ECO:0000256" key="4">
    <source>
        <dbReference type="ARBA" id="ARBA00023136"/>
    </source>
</evidence>
<feature type="transmembrane region" description="Helical" evidence="6">
    <location>
        <begin position="541"/>
        <end position="563"/>
    </location>
</feature>
<dbReference type="FunFam" id="1.20.120.350:FF:000082">
    <property type="entry name" value="Uncharacterized protein"/>
    <property type="match status" value="1"/>
</dbReference>
<feature type="transmembrane region" description="Helical" evidence="6">
    <location>
        <begin position="498"/>
        <end position="520"/>
    </location>
</feature>
<evidence type="ECO:0000256" key="5">
    <source>
        <dbReference type="SAM" id="MobiDB-lite"/>
    </source>
</evidence>
<feature type="transmembrane region" description="Helical" evidence="6">
    <location>
        <begin position="94"/>
        <end position="115"/>
    </location>
</feature>
<dbReference type="InterPro" id="IPR043203">
    <property type="entry name" value="VGCC_Ca_Na"/>
</dbReference>
<dbReference type="FunFam" id="1.10.287.70:FF:000310">
    <property type="entry name" value="Uncharacterized protein"/>
    <property type="match status" value="1"/>
</dbReference>
<sequence length="1488" mass="173287">MIFQQLKITLPPIGSQEIEKSIQKRMGDCLETQLGFEYEPFTFQYLELHPDLVTIKNQKIEHHPIEDQQHVQTALGCFSKENKIRLFLSENINVLQRLVIIMVIVNTIAFCLYDYQIRDSVNNLSNRNIASIIIETICNVFFGIEIIIQCICYGAIFGKGTYLRNIWSCLNFLTFVCTWSIYFDQSITFIQLLRVIRLLRLVRLLQEIHYFREQVETFFSCFLTIHTIIIPLVIVIFGFSVIGLHLLRGVTGYRCAKDGIIDLNIRNLCGEWECPDGYECINHFNSEDLNYLDFYYGYYNFDTIYDSFLSGFMFFNATGWSPTVFYFWKAVTPPATAIYFVFMLFILHYTLSDLLLATLYESFLVSSAIKNSIKSSKSELFTQRRRTVTLINNQNKAQINFHKLHMISQISSQNRANLVTPAEILRNETLKEKDKSCIINRIKQFDQLIIIASTIILCADQVEKRNHPKEYYADMVMNFLIIIITLLKLILFKKSRRKLYLIVDVLLSLALIVVIVLEFFNFQSNVFIIIKAFKAFRVIKLIYKLEYFGVIRLLLRCLIETIIKIRHLIILWVIFAFLISIIGQELFAHYVKGSNEIEIHFNGIGNSLTAVFNIFYAEEWHVTMYQHALYKPVSSFIFFLIVFFLCHTLFMRLLRALFLNEFGKKLNELDQKYPQTDYLQRAWQYIKNSCFQQESIQSSSQSQNEDDSKAPLQETNNNGISIKPNINQNKGSNYKRIVEHKIFRISILLVVTLSAVKSAVQNPLTDPKSEEKMILDIIQYITTVIFIIELILNCLAYGIVKFINQSFLNILSIINIIVNLISIGLGNPPLFILTLFDSLRVLAFLKTGADQYPILKQALQALFNAFTKMIQLALFSLLILLMYGIIGMQLLNDEFYYCSLPEGNSLELNLQSKIDCFDIGGNWINRTLNFDTIFQSINILFCVATSEEWIPLMTPAWQASGIDHQPHHDTNRYWSIYYQLFFFIGNTLVLGMFVTLVVETYIKTREESQNLHLLDDKQREWFQIKEQILHLKPKKKFRPPTKFILNLLYRLYQFLQIPFLIVILSNIIVLSLYHARMGQEYEQVLDKINQIFIFIQLFEILISSVQITDYKFKIYEIIGIVLSVISSFLDYHILHVVSVAFQVTRIYKLTQHFKSIQHLFHAIFAVLPNTASMLLIMLIVLYCYTIVSCDLFAYLRPQQSINGFDMHFRDFWGALMTLIKVSSGEKWWVVMQETTLQQSPAVACINIESYDEFSEIGFNGCGSNLSYLFFISFILVFSLMILNLLVANIIGAYEQYHKSEQSAISKYQLLDVMELWSQFDEDGEGFISYKLFWRLSSQIAIIFGLEQSDLLDVNNKKKFLKALKIPIYELVDSNVLCYRFHDVIVSLTRISVTIKYGVVNLEPEDKDIHQKVYGNKHSHVEPKFRETTLNSGDMVSIIFIQQKFREWKQRSLLKNTIILGGIGDYRSLIKIKSKTLSEKIHQQASNDN</sequence>
<evidence type="ECO:0000256" key="2">
    <source>
        <dbReference type="ARBA" id="ARBA00022692"/>
    </source>
</evidence>
<protein>
    <recommendedName>
        <fullName evidence="7">Ion transport domain-containing protein</fullName>
    </recommendedName>
</protein>
<feature type="compositionally biased region" description="Polar residues" evidence="5">
    <location>
        <begin position="713"/>
        <end position="727"/>
    </location>
</feature>
<evidence type="ECO:0000256" key="6">
    <source>
        <dbReference type="SAM" id="Phobius"/>
    </source>
</evidence>
<dbReference type="EMBL" id="CAJJDM010000059">
    <property type="protein sequence ID" value="CAD8077738.1"/>
    <property type="molecule type" value="Genomic_DNA"/>
</dbReference>
<feature type="transmembrane region" description="Helical" evidence="6">
    <location>
        <begin position="807"/>
        <end position="825"/>
    </location>
</feature>
<comment type="caution">
    <text evidence="8">The sequence shown here is derived from an EMBL/GenBank/DDBJ whole genome shotgun (WGS) entry which is preliminary data.</text>
</comment>
<dbReference type="GO" id="GO:0001518">
    <property type="term" value="C:voltage-gated sodium channel complex"/>
    <property type="evidence" value="ECO:0007669"/>
    <property type="project" value="TreeGrafter"/>
</dbReference>
<feature type="transmembrane region" description="Helical" evidence="6">
    <location>
        <begin position="471"/>
        <end position="492"/>
    </location>
</feature>
<dbReference type="InterPro" id="IPR005821">
    <property type="entry name" value="Ion_trans_dom"/>
</dbReference>
<feature type="domain" description="Ion transport" evidence="7">
    <location>
        <begin position="448"/>
        <end position="664"/>
    </location>
</feature>
<dbReference type="Proteomes" id="UP000688137">
    <property type="component" value="Unassembled WGS sequence"/>
</dbReference>
<feature type="transmembrane region" description="Helical" evidence="6">
    <location>
        <begin position="1267"/>
        <end position="1290"/>
    </location>
</feature>
<keyword evidence="3 6" id="KW-1133">Transmembrane helix</keyword>
<dbReference type="FunFam" id="1.10.238.10:FF:000525">
    <property type="entry name" value="Uncharacterized protein"/>
    <property type="match status" value="1"/>
</dbReference>
<feature type="transmembrane region" description="Helical" evidence="6">
    <location>
        <begin position="136"/>
        <end position="158"/>
    </location>
</feature>
<dbReference type="OMA" id="VACINIE"/>
<feature type="transmembrane region" description="Helical" evidence="6">
    <location>
        <begin position="569"/>
        <end position="587"/>
    </location>
</feature>
<feature type="region of interest" description="Disordered" evidence="5">
    <location>
        <begin position="697"/>
        <end position="727"/>
    </location>
</feature>
<feature type="transmembrane region" description="Helical" evidence="6">
    <location>
        <begin position="742"/>
        <end position="760"/>
    </location>
</feature>
<keyword evidence="4 6" id="KW-0472">Membrane</keyword>
<keyword evidence="9" id="KW-1185">Reference proteome</keyword>
<feature type="domain" description="Ion transport" evidence="7">
    <location>
        <begin position="96"/>
        <end position="363"/>
    </location>
</feature>
<dbReference type="GO" id="GO:0005248">
    <property type="term" value="F:voltage-gated sodium channel activity"/>
    <property type="evidence" value="ECO:0007669"/>
    <property type="project" value="TreeGrafter"/>
</dbReference>
<evidence type="ECO:0000313" key="8">
    <source>
        <dbReference type="EMBL" id="CAD8077738.1"/>
    </source>
</evidence>
<feature type="transmembrane region" description="Helical" evidence="6">
    <location>
        <begin position="636"/>
        <end position="654"/>
    </location>
</feature>
<evidence type="ECO:0000313" key="9">
    <source>
        <dbReference type="Proteomes" id="UP000688137"/>
    </source>
</evidence>
<dbReference type="PANTHER" id="PTHR10037">
    <property type="entry name" value="VOLTAGE-GATED CATION CHANNEL CALCIUM AND SODIUM"/>
    <property type="match status" value="1"/>
</dbReference>
<keyword evidence="2 6" id="KW-0812">Transmembrane</keyword>
<dbReference type="PANTHER" id="PTHR10037:SF62">
    <property type="entry name" value="SODIUM CHANNEL PROTEIN 60E"/>
    <property type="match status" value="1"/>
</dbReference>
<reference evidence="8" key="1">
    <citation type="submission" date="2021-01" db="EMBL/GenBank/DDBJ databases">
        <authorList>
            <consortium name="Genoscope - CEA"/>
            <person name="William W."/>
        </authorList>
    </citation>
    <scope>NUCLEOTIDE SEQUENCE</scope>
</reference>
<feature type="domain" description="Ion transport" evidence="7">
    <location>
        <begin position="1053"/>
        <end position="1300"/>
    </location>
</feature>
<feature type="transmembrane region" description="Helical" evidence="6">
    <location>
        <begin position="1051"/>
        <end position="1073"/>
    </location>
</feature>
<gene>
    <name evidence="8" type="ORF">PPRIM_AZ9-3.1.T0580263</name>
</gene>
<feature type="domain" description="Ion transport" evidence="7">
    <location>
        <begin position="740"/>
        <end position="1008"/>
    </location>
</feature>
<dbReference type="FunFam" id="1.10.287.70:FF:000117">
    <property type="entry name" value="Voltage-gated Ca2+ channel, alpha subunit"/>
    <property type="match status" value="1"/>
</dbReference>
<evidence type="ECO:0000256" key="3">
    <source>
        <dbReference type="ARBA" id="ARBA00022989"/>
    </source>
</evidence>
<accession>A0A8S1MBB7</accession>
<feature type="transmembrane region" description="Helical" evidence="6">
    <location>
        <begin position="870"/>
        <end position="891"/>
    </location>
</feature>
<feature type="transmembrane region" description="Helical" evidence="6">
    <location>
        <begin position="1117"/>
        <end position="1141"/>
    </location>
</feature>
<feature type="transmembrane region" description="Helical" evidence="6">
    <location>
        <begin position="170"/>
        <end position="196"/>
    </location>
</feature>
<feature type="transmembrane region" description="Helical" evidence="6">
    <location>
        <begin position="976"/>
        <end position="998"/>
    </location>
</feature>
<organism evidence="8 9">
    <name type="scientific">Paramecium primaurelia</name>
    <dbReference type="NCBI Taxonomy" id="5886"/>
    <lineage>
        <taxon>Eukaryota</taxon>
        <taxon>Sar</taxon>
        <taxon>Alveolata</taxon>
        <taxon>Ciliophora</taxon>
        <taxon>Intramacronucleata</taxon>
        <taxon>Oligohymenophorea</taxon>
        <taxon>Peniculida</taxon>
        <taxon>Parameciidae</taxon>
        <taxon>Paramecium</taxon>
    </lineage>
</organism>
<feature type="transmembrane region" description="Helical" evidence="6">
    <location>
        <begin position="780"/>
        <end position="800"/>
    </location>
</feature>
<dbReference type="Pfam" id="PF00520">
    <property type="entry name" value="Ion_trans"/>
    <property type="match status" value="4"/>
</dbReference>
<comment type="subcellular location">
    <subcellularLocation>
        <location evidence="1">Membrane</location>
        <topology evidence="1">Multi-pass membrane protein</topology>
    </subcellularLocation>
</comment>
<name>A0A8S1MBB7_PARPR</name>
<evidence type="ECO:0000256" key="1">
    <source>
        <dbReference type="ARBA" id="ARBA00004141"/>
    </source>
</evidence>
<feature type="transmembrane region" description="Helical" evidence="6">
    <location>
        <begin position="1162"/>
        <end position="1187"/>
    </location>
</feature>
<proteinExistence type="predicted"/>
<evidence type="ECO:0000259" key="7">
    <source>
        <dbReference type="Pfam" id="PF00520"/>
    </source>
</evidence>